<dbReference type="SMART" id="SM00028">
    <property type="entry name" value="TPR"/>
    <property type="match status" value="3"/>
</dbReference>
<feature type="region of interest" description="Disordered" evidence="2">
    <location>
        <begin position="300"/>
        <end position="323"/>
    </location>
</feature>
<dbReference type="Proteomes" id="UP000660262">
    <property type="component" value="Unassembled WGS sequence"/>
</dbReference>
<dbReference type="Pfam" id="PF13424">
    <property type="entry name" value="TPR_12"/>
    <property type="match status" value="1"/>
</dbReference>
<dbReference type="Gene3D" id="1.25.40.10">
    <property type="entry name" value="Tetratricopeptide repeat domain"/>
    <property type="match status" value="1"/>
</dbReference>
<gene>
    <name evidence="3" type="ORF">PPROV_000682900</name>
</gene>
<feature type="repeat" description="TPR" evidence="1">
    <location>
        <begin position="217"/>
        <end position="250"/>
    </location>
</feature>
<evidence type="ECO:0000256" key="1">
    <source>
        <dbReference type="PROSITE-ProRule" id="PRU00339"/>
    </source>
</evidence>
<accession>A0A830HT01</accession>
<dbReference type="InterPro" id="IPR019734">
    <property type="entry name" value="TPR_rpt"/>
</dbReference>
<evidence type="ECO:0000313" key="3">
    <source>
        <dbReference type="EMBL" id="GHP08087.1"/>
    </source>
</evidence>
<comment type="caution">
    <text evidence="3">The sequence shown here is derived from an EMBL/GenBank/DDBJ whole genome shotgun (WGS) entry which is preliminary data.</text>
</comment>
<feature type="compositionally biased region" description="Polar residues" evidence="2">
    <location>
        <begin position="300"/>
        <end position="315"/>
    </location>
</feature>
<keyword evidence="4" id="KW-1185">Reference proteome</keyword>
<dbReference type="PROSITE" id="PS50005">
    <property type="entry name" value="TPR"/>
    <property type="match status" value="1"/>
</dbReference>
<dbReference type="InterPro" id="IPR053137">
    <property type="entry name" value="NLR-like"/>
</dbReference>
<proteinExistence type="predicted"/>
<sequence length="323" mass="36270">MTIGDVSPMAVAARSNLVRLLMDQEKFEDALQSANELVSITRENDGGEIRSASAHAIILQAKALTANSKLEAADEIFEIINGVAEGMGRMDRLSCKEGYADFLKDCNRMTEASVLYSEVLDDLKKWYGVSHPMTLRAVYNCAFMHCLAGTYEYAREYFKWVLERFMEGGAPEDVTISWKINLANTYYELKQWTEAEVLYEQISMYYEERDAKHPDYLATLNNLGNLYLKTGRVEESEKAFRECLHAKVKSFGDAHSKTLLSKLNLAFSLGVAAKASGDEEKASESKRLIEEVQSSKSDIPNFFMSSLDNEASTEQVVPPPRSP</sequence>
<dbReference type="AlphaFoldDB" id="A0A830HT01"/>
<dbReference type="OrthoDB" id="626167at2759"/>
<dbReference type="PANTHER" id="PTHR46082:SF6">
    <property type="entry name" value="AAA+ ATPASE DOMAIN-CONTAINING PROTEIN-RELATED"/>
    <property type="match status" value="1"/>
</dbReference>
<protein>
    <submittedName>
        <fullName evidence="3">Kinesin light chain 3</fullName>
    </submittedName>
</protein>
<dbReference type="EMBL" id="BNJQ01000019">
    <property type="protein sequence ID" value="GHP08087.1"/>
    <property type="molecule type" value="Genomic_DNA"/>
</dbReference>
<evidence type="ECO:0000313" key="4">
    <source>
        <dbReference type="Proteomes" id="UP000660262"/>
    </source>
</evidence>
<dbReference type="InterPro" id="IPR011990">
    <property type="entry name" value="TPR-like_helical_dom_sf"/>
</dbReference>
<reference evidence="3" key="1">
    <citation type="submission" date="2020-10" db="EMBL/GenBank/DDBJ databases">
        <title>Unveiling of a novel bifunctional photoreceptor, Dualchrome1, isolated from a cosmopolitan green alga.</title>
        <authorList>
            <person name="Suzuki S."/>
            <person name="Kawachi M."/>
        </authorList>
    </citation>
    <scope>NUCLEOTIDE SEQUENCE</scope>
    <source>
        <strain evidence="3">NIES 2893</strain>
    </source>
</reference>
<evidence type="ECO:0000256" key="2">
    <source>
        <dbReference type="SAM" id="MobiDB-lite"/>
    </source>
</evidence>
<name>A0A830HT01_9CHLO</name>
<organism evidence="3 4">
    <name type="scientific">Pycnococcus provasolii</name>
    <dbReference type="NCBI Taxonomy" id="41880"/>
    <lineage>
        <taxon>Eukaryota</taxon>
        <taxon>Viridiplantae</taxon>
        <taxon>Chlorophyta</taxon>
        <taxon>Pseudoscourfieldiophyceae</taxon>
        <taxon>Pseudoscourfieldiales</taxon>
        <taxon>Pycnococcaceae</taxon>
        <taxon>Pycnococcus</taxon>
    </lineage>
</organism>
<dbReference type="PANTHER" id="PTHR46082">
    <property type="entry name" value="ATP/GTP-BINDING PROTEIN-RELATED"/>
    <property type="match status" value="1"/>
</dbReference>
<dbReference type="SUPFAM" id="SSF48452">
    <property type="entry name" value="TPR-like"/>
    <property type="match status" value="1"/>
</dbReference>
<keyword evidence="1" id="KW-0802">TPR repeat</keyword>